<dbReference type="PANTHER" id="PTHR37948">
    <property type="entry name" value="ZGC:113208"/>
    <property type="match status" value="1"/>
</dbReference>
<dbReference type="AlphaFoldDB" id="A0AAV9UFF2"/>
<dbReference type="EMBL" id="JAVHNQ010000009">
    <property type="protein sequence ID" value="KAK6338797.1"/>
    <property type="molecule type" value="Genomic_DNA"/>
</dbReference>
<feature type="region of interest" description="Disordered" evidence="1">
    <location>
        <begin position="25"/>
        <end position="144"/>
    </location>
</feature>
<evidence type="ECO:0000313" key="3">
    <source>
        <dbReference type="Proteomes" id="UP001375240"/>
    </source>
</evidence>
<keyword evidence="3" id="KW-1185">Reference proteome</keyword>
<sequence length="317" mass="36470">MADYESRRLANIQRNKELLKELELDKLVLDPKPTSKPPAKRRKLSAAPAPTSISTRSSARLSALQRPSYKEEETSPKKPKRTPKASSPTKPLIPPDPSEPSADEATPTFNQAWTPTAPPPTRSDDGTLHFASHPSFQPNKTPDEVLREGCFGGTYFRPLYSRTLATTIANDYTELPSSWTQDLDISKYLTSRTYDASVNKYGVACGQTIEEWEANGWINHAFDVRGWFQWYCRFYQGRRCEDDDRQVKRWERCCGERGRWRRALLKRYREARVHEVFDEDGEGTEVSPVVHQTCHHWAWELRQPVLDAFLETPEGRK</sequence>
<protein>
    <submittedName>
        <fullName evidence="2">Uncharacterized protein</fullName>
    </submittedName>
</protein>
<dbReference type="PANTHER" id="PTHR37948:SF1">
    <property type="entry name" value="BLL5189 PROTEIN"/>
    <property type="match status" value="1"/>
</dbReference>
<reference evidence="2 3" key="1">
    <citation type="submission" date="2019-10" db="EMBL/GenBank/DDBJ databases">
        <authorList>
            <person name="Palmer J.M."/>
        </authorList>
    </citation>
    <scope>NUCLEOTIDE SEQUENCE [LARGE SCALE GENOMIC DNA]</scope>
    <source>
        <strain evidence="2 3">TWF696</strain>
    </source>
</reference>
<name>A0AAV9UFF2_9PEZI</name>
<evidence type="ECO:0000256" key="1">
    <source>
        <dbReference type="SAM" id="MobiDB-lite"/>
    </source>
</evidence>
<evidence type="ECO:0000313" key="2">
    <source>
        <dbReference type="EMBL" id="KAK6338797.1"/>
    </source>
</evidence>
<accession>A0AAV9UFF2</accession>
<comment type="caution">
    <text evidence="2">The sequence shown here is derived from an EMBL/GenBank/DDBJ whole genome shotgun (WGS) entry which is preliminary data.</text>
</comment>
<proteinExistence type="predicted"/>
<dbReference type="Proteomes" id="UP001375240">
    <property type="component" value="Unassembled WGS sequence"/>
</dbReference>
<gene>
    <name evidence="2" type="ORF">TWF696_009607</name>
</gene>
<feature type="compositionally biased region" description="Polar residues" evidence="1">
    <location>
        <begin position="51"/>
        <end position="60"/>
    </location>
</feature>
<organism evidence="2 3">
    <name type="scientific">Orbilia brochopaga</name>
    <dbReference type="NCBI Taxonomy" id="3140254"/>
    <lineage>
        <taxon>Eukaryota</taxon>
        <taxon>Fungi</taxon>
        <taxon>Dikarya</taxon>
        <taxon>Ascomycota</taxon>
        <taxon>Pezizomycotina</taxon>
        <taxon>Orbiliomycetes</taxon>
        <taxon>Orbiliales</taxon>
        <taxon>Orbiliaceae</taxon>
        <taxon>Orbilia</taxon>
    </lineage>
</organism>